<dbReference type="EMBL" id="JAIWYP010000012">
    <property type="protein sequence ID" value="KAH3726756.1"/>
    <property type="molecule type" value="Genomic_DNA"/>
</dbReference>
<proteinExistence type="predicted"/>
<comment type="caution">
    <text evidence="2">The sequence shown here is derived from an EMBL/GenBank/DDBJ whole genome shotgun (WGS) entry which is preliminary data.</text>
</comment>
<dbReference type="Proteomes" id="UP000828390">
    <property type="component" value="Unassembled WGS sequence"/>
</dbReference>
<reference evidence="2" key="1">
    <citation type="journal article" date="2019" name="bioRxiv">
        <title>The Genome of the Zebra Mussel, Dreissena polymorpha: A Resource for Invasive Species Research.</title>
        <authorList>
            <person name="McCartney M.A."/>
            <person name="Auch B."/>
            <person name="Kono T."/>
            <person name="Mallez S."/>
            <person name="Zhang Y."/>
            <person name="Obille A."/>
            <person name="Becker A."/>
            <person name="Abrahante J.E."/>
            <person name="Garbe J."/>
            <person name="Badalamenti J.P."/>
            <person name="Herman A."/>
            <person name="Mangelson H."/>
            <person name="Liachko I."/>
            <person name="Sullivan S."/>
            <person name="Sone E.D."/>
            <person name="Koren S."/>
            <person name="Silverstein K.A.T."/>
            <person name="Beckman K.B."/>
            <person name="Gohl D.M."/>
        </authorList>
    </citation>
    <scope>NUCLEOTIDE SEQUENCE</scope>
    <source>
        <strain evidence="2">Duluth1</strain>
        <tissue evidence="2">Whole animal</tissue>
    </source>
</reference>
<accession>A0A9D4CMA2</accession>
<dbReference type="AlphaFoldDB" id="A0A9D4CMA2"/>
<keyword evidence="3" id="KW-1185">Reference proteome</keyword>
<protein>
    <submittedName>
        <fullName evidence="2">Uncharacterized protein</fullName>
    </submittedName>
</protein>
<evidence type="ECO:0000313" key="3">
    <source>
        <dbReference type="Proteomes" id="UP000828390"/>
    </source>
</evidence>
<evidence type="ECO:0000256" key="1">
    <source>
        <dbReference type="SAM" id="MobiDB-lite"/>
    </source>
</evidence>
<organism evidence="2 3">
    <name type="scientific">Dreissena polymorpha</name>
    <name type="common">Zebra mussel</name>
    <name type="synonym">Mytilus polymorpha</name>
    <dbReference type="NCBI Taxonomy" id="45954"/>
    <lineage>
        <taxon>Eukaryota</taxon>
        <taxon>Metazoa</taxon>
        <taxon>Spiralia</taxon>
        <taxon>Lophotrochozoa</taxon>
        <taxon>Mollusca</taxon>
        <taxon>Bivalvia</taxon>
        <taxon>Autobranchia</taxon>
        <taxon>Heteroconchia</taxon>
        <taxon>Euheterodonta</taxon>
        <taxon>Imparidentia</taxon>
        <taxon>Neoheterodontei</taxon>
        <taxon>Myida</taxon>
        <taxon>Dreissenoidea</taxon>
        <taxon>Dreissenidae</taxon>
        <taxon>Dreissena</taxon>
    </lineage>
</organism>
<gene>
    <name evidence="2" type="ORF">DPMN_052625</name>
</gene>
<name>A0A9D4CMA2_DREPO</name>
<feature type="region of interest" description="Disordered" evidence="1">
    <location>
        <begin position="1"/>
        <end position="24"/>
    </location>
</feature>
<reference evidence="2" key="2">
    <citation type="submission" date="2020-11" db="EMBL/GenBank/DDBJ databases">
        <authorList>
            <person name="McCartney M.A."/>
            <person name="Auch B."/>
            <person name="Kono T."/>
            <person name="Mallez S."/>
            <person name="Becker A."/>
            <person name="Gohl D.M."/>
            <person name="Silverstein K.A.T."/>
            <person name="Koren S."/>
            <person name="Bechman K.B."/>
            <person name="Herman A."/>
            <person name="Abrahante J.E."/>
            <person name="Garbe J."/>
        </authorList>
    </citation>
    <scope>NUCLEOTIDE SEQUENCE</scope>
    <source>
        <strain evidence="2">Duluth1</strain>
        <tissue evidence="2">Whole animal</tissue>
    </source>
</reference>
<sequence length="80" mass="9021">METQNRVYLPKKSGNKRSFTNDKPVPCRRYGIETIHHQDNSPPGDNSPLLPGQFTSRYLYAPGSKDQGYIVFGLSVIHSL</sequence>
<evidence type="ECO:0000313" key="2">
    <source>
        <dbReference type="EMBL" id="KAH3726756.1"/>
    </source>
</evidence>